<evidence type="ECO:0000256" key="6">
    <source>
        <dbReference type="PIRSR" id="PIRSR602081-2"/>
    </source>
</evidence>
<evidence type="ECO:0000313" key="10">
    <source>
        <dbReference type="EMBL" id="CAE4608480.1"/>
    </source>
</evidence>
<keyword evidence="4 7" id="KW-0157">Chromophore</keyword>
<feature type="region of interest" description="Disordered" evidence="8">
    <location>
        <begin position="498"/>
        <end position="579"/>
    </location>
</feature>
<evidence type="ECO:0000256" key="4">
    <source>
        <dbReference type="ARBA" id="ARBA00022991"/>
    </source>
</evidence>
<dbReference type="PRINTS" id="PR00147">
    <property type="entry name" value="DNAPHOTLYASE"/>
</dbReference>
<proteinExistence type="inferred from homology"/>
<feature type="domain" description="Photolyase/cryptochrome alpha/beta" evidence="9">
    <location>
        <begin position="3"/>
        <end position="138"/>
    </location>
</feature>
<evidence type="ECO:0000256" key="7">
    <source>
        <dbReference type="RuleBase" id="RU367151"/>
    </source>
</evidence>
<protein>
    <recommendedName>
        <fullName evidence="7">Cryptochrome DASH</fullName>
    </recommendedName>
</protein>
<dbReference type="GO" id="GO:0071949">
    <property type="term" value="F:FAD binding"/>
    <property type="evidence" value="ECO:0007669"/>
    <property type="project" value="TreeGrafter"/>
</dbReference>
<evidence type="ECO:0000256" key="3">
    <source>
        <dbReference type="ARBA" id="ARBA00022827"/>
    </source>
</evidence>
<gene>
    <name evidence="10" type="ORF">AMON00008_LOCUS32588</name>
</gene>
<dbReference type="GO" id="GO:0003677">
    <property type="term" value="F:DNA binding"/>
    <property type="evidence" value="ECO:0007669"/>
    <property type="project" value="TreeGrafter"/>
</dbReference>
<evidence type="ECO:0000256" key="1">
    <source>
        <dbReference type="ARBA" id="ARBA00005862"/>
    </source>
</evidence>
<dbReference type="PROSITE" id="PS51645">
    <property type="entry name" value="PHR_CRY_ALPHA_BETA"/>
    <property type="match status" value="1"/>
</dbReference>
<dbReference type="Pfam" id="PF03441">
    <property type="entry name" value="FAD_binding_7"/>
    <property type="match status" value="1"/>
</dbReference>
<dbReference type="Gene3D" id="1.10.579.10">
    <property type="entry name" value="DNA Cyclobutane Dipyrimidine Photolyase, subunit A, domain 3"/>
    <property type="match status" value="1"/>
</dbReference>
<comment type="cofactor">
    <cofactor evidence="5 7">
        <name>FAD</name>
        <dbReference type="ChEBI" id="CHEBI:57692"/>
    </cofactor>
    <text evidence="5 7">Binds 1 FAD per subunit.</text>
</comment>
<comment type="function">
    <text evidence="7">May have a photoreceptor function.</text>
</comment>
<dbReference type="InterPro" id="IPR036134">
    <property type="entry name" value="Crypto/Photolyase_FAD-like_sf"/>
</dbReference>
<dbReference type="Gene3D" id="3.40.50.620">
    <property type="entry name" value="HUPs"/>
    <property type="match status" value="1"/>
</dbReference>
<dbReference type="Pfam" id="PF00875">
    <property type="entry name" value="DNA_photolyase"/>
    <property type="match status" value="1"/>
</dbReference>
<evidence type="ECO:0000256" key="5">
    <source>
        <dbReference type="PIRSR" id="PIRSR602081-1"/>
    </source>
</evidence>
<keyword evidence="3 5" id="KW-0274">FAD</keyword>
<feature type="compositionally biased region" description="Low complexity" evidence="8">
    <location>
        <begin position="509"/>
        <end position="527"/>
    </location>
</feature>
<feature type="site" description="Electron transfer via tryptophanyl radical" evidence="6">
    <location>
        <position position="425"/>
    </location>
</feature>
<dbReference type="Gene3D" id="1.25.40.80">
    <property type="match status" value="1"/>
</dbReference>
<sequence>MAGVVCAWLRNDLRVHDSPVLHRAAELSILRGLPVLPVYCFDPRHFERTRHGTLKTGPVRAQFLLQSVVALKHRLRGLESDLLVQVGRPEDVVPALLPAGSILLTQQEVTSEELKVDDRVRASLLDCVQWEYCWGSTLFHREDLPFRSDLGDMPDAYTRFKNSVEPELACPVNEVPPSFDEAPKPRSRIRVRACLEEPDPGSLPLPPIAADVLRFEPAWHDLPYAPPVEAPPAHEGAVLRFEGGEEAGLERLSYYTRETQLVATYADTRNGLLGADYSTKLAAWLALGCVSPRKVFEQIREHERAHGAGRSTYWLLFAVMARDFFRFFAAKHGDAIFRPGGPLRRRSRWTGGDREFELWAQGRTGFPFVDANMRELRATGFMSNRGRQNVASFLVLDLHVDWRRGADWFESHLVDYDVTANWCNWVFAAGLTGGRINRFNVVRQSKMYDAGAAYLRHWLPELRDVPAELAQEPWLMTEEQRRRYGAEAYPPPCLPPSAFVGGAPKAASPGERPPGAQGRRRGPTAPGKGAELVGRPAGLCQADPQPAGGGGSSGRRWRSGKRAEGGCAGEEANFTKLFA</sequence>
<dbReference type="EMBL" id="HBNR01046802">
    <property type="protein sequence ID" value="CAE4608480.1"/>
    <property type="molecule type" value="Transcribed_RNA"/>
</dbReference>
<feature type="binding site" evidence="5">
    <location>
        <begin position="415"/>
        <end position="417"/>
    </location>
    <ligand>
        <name>FAD</name>
        <dbReference type="ChEBI" id="CHEBI:57692"/>
    </ligand>
</feature>
<reference evidence="10" key="1">
    <citation type="submission" date="2021-01" db="EMBL/GenBank/DDBJ databases">
        <authorList>
            <person name="Corre E."/>
            <person name="Pelletier E."/>
            <person name="Niang G."/>
            <person name="Scheremetjew M."/>
            <person name="Finn R."/>
            <person name="Kale V."/>
            <person name="Holt S."/>
            <person name="Cochrane G."/>
            <person name="Meng A."/>
            <person name="Brown T."/>
            <person name="Cohen L."/>
        </authorList>
    </citation>
    <scope>NUCLEOTIDE SEQUENCE</scope>
    <source>
        <strain evidence="10">CCMP3105</strain>
    </source>
</reference>
<dbReference type="PANTHER" id="PTHR11455">
    <property type="entry name" value="CRYPTOCHROME"/>
    <property type="match status" value="1"/>
</dbReference>
<dbReference type="InterPro" id="IPR014133">
    <property type="entry name" value="Cry_DASH"/>
</dbReference>
<dbReference type="GO" id="GO:0000719">
    <property type="term" value="P:photoreactive repair"/>
    <property type="evidence" value="ECO:0007669"/>
    <property type="project" value="TreeGrafter"/>
</dbReference>
<feature type="site" description="Electron transfer via tryptophanyl radical" evidence="6">
    <location>
        <position position="402"/>
    </location>
</feature>
<evidence type="ECO:0000256" key="8">
    <source>
        <dbReference type="SAM" id="MobiDB-lite"/>
    </source>
</evidence>
<dbReference type="AlphaFoldDB" id="A0A7S4VFR4"/>
<name>A0A7S4VFR4_9DINO</name>
<dbReference type="InterPro" id="IPR006050">
    <property type="entry name" value="DNA_photolyase_N"/>
</dbReference>
<dbReference type="InterPro" id="IPR002081">
    <property type="entry name" value="Cryptochrome/DNA_photolyase_1"/>
</dbReference>
<feature type="site" description="Electron transfer via tryptophanyl radical" evidence="6">
    <location>
        <position position="349"/>
    </location>
</feature>
<dbReference type="InterPro" id="IPR005101">
    <property type="entry name" value="Cryptochr/Photolyase_FAD-bd"/>
</dbReference>
<accession>A0A7S4VFR4</accession>
<dbReference type="NCBIfam" id="TIGR02765">
    <property type="entry name" value="crypto_DASH"/>
    <property type="match status" value="1"/>
</dbReference>
<feature type="binding site" evidence="5">
    <location>
        <position position="265"/>
    </location>
    <ligand>
        <name>FAD</name>
        <dbReference type="ChEBI" id="CHEBI:57692"/>
    </ligand>
</feature>
<dbReference type="SUPFAM" id="SSF48173">
    <property type="entry name" value="Cryptochrome/photolyase FAD-binding domain"/>
    <property type="match status" value="1"/>
</dbReference>
<organism evidence="10">
    <name type="scientific">Alexandrium monilatum</name>
    <dbReference type="NCBI Taxonomy" id="311494"/>
    <lineage>
        <taxon>Eukaryota</taxon>
        <taxon>Sar</taxon>
        <taxon>Alveolata</taxon>
        <taxon>Dinophyceae</taxon>
        <taxon>Gonyaulacales</taxon>
        <taxon>Pyrocystaceae</taxon>
        <taxon>Alexandrium</taxon>
    </lineage>
</organism>
<comment type="similarity">
    <text evidence="1 7">Belongs to the DNA photolyase class-1 family.</text>
</comment>
<dbReference type="GO" id="GO:0003904">
    <property type="term" value="F:deoxyribodipyrimidine photo-lyase activity"/>
    <property type="evidence" value="ECO:0007669"/>
    <property type="project" value="TreeGrafter"/>
</dbReference>
<evidence type="ECO:0000256" key="2">
    <source>
        <dbReference type="ARBA" id="ARBA00022630"/>
    </source>
</evidence>
<comment type="cofactor">
    <cofactor evidence="7">
        <name>(6R)-5,10-methylene-5,6,7,8-tetrahydrofolate</name>
        <dbReference type="ChEBI" id="CHEBI:15636"/>
    </cofactor>
    <text evidence="7">Binds 1 5,10-methenyltetrahydrofolate (MTHF) per subunit.</text>
</comment>
<dbReference type="SUPFAM" id="SSF52425">
    <property type="entry name" value="Cryptochrome/photolyase, N-terminal domain"/>
    <property type="match status" value="1"/>
</dbReference>
<keyword evidence="2 5" id="KW-0285">Flavoprotein</keyword>
<evidence type="ECO:0000259" key="9">
    <source>
        <dbReference type="PROSITE" id="PS51645"/>
    </source>
</evidence>
<dbReference type="InterPro" id="IPR036155">
    <property type="entry name" value="Crypto/Photolyase_N_sf"/>
</dbReference>
<dbReference type="InterPro" id="IPR014729">
    <property type="entry name" value="Rossmann-like_a/b/a_fold"/>
</dbReference>
<dbReference type="PANTHER" id="PTHR11455:SF22">
    <property type="entry name" value="CRYPTOCHROME DASH"/>
    <property type="match status" value="1"/>
</dbReference>